<dbReference type="PRINTS" id="PR00039">
    <property type="entry name" value="HTHLYSR"/>
</dbReference>
<proteinExistence type="inferred from homology"/>
<evidence type="ECO:0000313" key="7">
    <source>
        <dbReference type="EMBL" id="QDL09827.1"/>
    </source>
</evidence>
<keyword evidence="4" id="KW-0804">Transcription</keyword>
<dbReference type="AlphaFoldDB" id="A0A856MKW3"/>
<dbReference type="InterPro" id="IPR036390">
    <property type="entry name" value="WH_DNA-bd_sf"/>
</dbReference>
<dbReference type="GO" id="GO:0000976">
    <property type="term" value="F:transcription cis-regulatory region binding"/>
    <property type="evidence" value="ECO:0007669"/>
    <property type="project" value="TreeGrafter"/>
</dbReference>
<name>A0A856MKW3_9CYAN</name>
<dbReference type="GO" id="GO:0003700">
    <property type="term" value="F:DNA-binding transcription factor activity"/>
    <property type="evidence" value="ECO:0007669"/>
    <property type="project" value="InterPro"/>
</dbReference>
<feature type="region of interest" description="Disordered" evidence="5">
    <location>
        <begin position="308"/>
        <end position="330"/>
    </location>
</feature>
<dbReference type="InterPro" id="IPR005119">
    <property type="entry name" value="LysR_subst-bd"/>
</dbReference>
<dbReference type="Proteomes" id="UP000503129">
    <property type="component" value="Chromosome"/>
</dbReference>
<dbReference type="PANTHER" id="PTHR30126:SF39">
    <property type="entry name" value="HTH-TYPE TRANSCRIPTIONAL REGULATOR CYSL"/>
    <property type="match status" value="1"/>
</dbReference>
<evidence type="ECO:0000313" key="8">
    <source>
        <dbReference type="Proteomes" id="UP000503129"/>
    </source>
</evidence>
<dbReference type="EMBL" id="CP030118">
    <property type="protein sequence ID" value="QDL09827.1"/>
    <property type="molecule type" value="Genomic_DNA"/>
</dbReference>
<keyword evidence="2" id="KW-0805">Transcription regulation</keyword>
<dbReference type="Pfam" id="PF00126">
    <property type="entry name" value="HTH_1"/>
    <property type="match status" value="1"/>
</dbReference>
<evidence type="ECO:0000256" key="3">
    <source>
        <dbReference type="ARBA" id="ARBA00023125"/>
    </source>
</evidence>
<organism evidence="7 8">
    <name type="scientific">Brasilonema sennae CENA114</name>
    <dbReference type="NCBI Taxonomy" id="415709"/>
    <lineage>
        <taxon>Bacteria</taxon>
        <taxon>Bacillati</taxon>
        <taxon>Cyanobacteriota</taxon>
        <taxon>Cyanophyceae</taxon>
        <taxon>Nostocales</taxon>
        <taxon>Scytonemataceae</taxon>
        <taxon>Brasilonema</taxon>
        <taxon>Bromeliae group (in: Brasilonema)</taxon>
    </lineage>
</organism>
<evidence type="ECO:0000256" key="2">
    <source>
        <dbReference type="ARBA" id="ARBA00023015"/>
    </source>
</evidence>
<evidence type="ECO:0000259" key="6">
    <source>
        <dbReference type="PROSITE" id="PS50931"/>
    </source>
</evidence>
<sequence>MTLEQLRIFLAVAELMHFTRAAETLYITQPAVSAAIQSLEAEYGVRLFHRIGRHIEITDAGKLLQMEAQKVLEQVSLTERGLKELNNLQRGELKLGSSLTIGNYWLPGKISQFKRQYPGIHIDCTLGNAEEICEGTATGLFDFALVTGDVKPSLKNYLEQEVVGSDRLQIVVGTSHPWFKRTEICPAELLATTWVMREPGSGVQQMFEQALQSWGIDPTQLDIVLVLSSSEMVKAVVESGVGAAAIPELMVTKEIQLSTLHAVPVVDRNSDTELDIVQPVWKLKHKQRFQTRVAIAFEEILSAVQSPESKSMPLSEANGQNSKVLESELN</sequence>
<dbReference type="PROSITE" id="PS50931">
    <property type="entry name" value="HTH_LYSR"/>
    <property type="match status" value="1"/>
</dbReference>
<keyword evidence="3" id="KW-0238">DNA-binding</keyword>
<dbReference type="SUPFAM" id="SSF53850">
    <property type="entry name" value="Periplasmic binding protein-like II"/>
    <property type="match status" value="1"/>
</dbReference>
<dbReference type="InterPro" id="IPR000847">
    <property type="entry name" value="LysR_HTH_N"/>
</dbReference>
<dbReference type="Gene3D" id="3.40.190.10">
    <property type="entry name" value="Periplasmic binding protein-like II"/>
    <property type="match status" value="2"/>
</dbReference>
<evidence type="ECO:0000256" key="5">
    <source>
        <dbReference type="SAM" id="MobiDB-lite"/>
    </source>
</evidence>
<dbReference type="Gene3D" id="1.10.10.10">
    <property type="entry name" value="Winged helix-like DNA-binding domain superfamily/Winged helix DNA-binding domain"/>
    <property type="match status" value="1"/>
</dbReference>
<dbReference type="FunFam" id="1.10.10.10:FF:000001">
    <property type="entry name" value="LysR family transcriptional regulator"/>
    <property type="match status" value="1"/>
</dbReference>
<dbReference type="KEGG" id="bsen:DP114_19770"/>
<protein>
    <submittedName>
        <fullName evidence="7">LysR family transcriptional regulator</fullName>
    </submittedName>
</protein>
<dbReference type="PANTHER" id="PTHR30126">
    <property type="entry name" value="HTH-TYPE TRANSCRIPTIONAL REGULATOR"/>
    <property type="match status" value="1"/>
</dbReference>
<keyword evidence="8" id="KW-1185">Reference proteome</keyword>
<feature type="domain" description="HTH lysR-type" evidence="6">
    <location>
        <begin position="1"/>
        <end position="58"/>
    </location>
</feature>
<feature type="compositionally biased region" description="Polar residues" evidence="5">
    <location>
        <begin position="317"/>
        <end position="330"/>
    </location>
</feature>
<accession>A0A856MKW3</accession>
<evidence type="ECO:0000256" key="1">
    <source>
        <dbReference type="ARBA" id="ARBA00009437"/>
    </source>
</evidence>
<dbReference type="Pfam" id="PF03466">
    <property type="entry name" value="LysR_substrate"/>
    <property type="match status" value="1"/>
</dbReference>
<gene>
    <name evidence="7" type="ORF">DP114_19770</name>
</gene>
<dbReference type="SUPFAM" id="SSF46785">
    <property type="entry name" value="Winged helix' DNA-binding domain"/>
    <property type="match status" value="1"/>
</dbReference>
<dbReference type="RefSeq" id="WP_171976904.1">
    <property type="nucleotide sequence ID" value="NZ_CAWOXK010000001.1"/>
</dbReference>
<reference evidence="7 8" key="1">
    <citation type="submission" date="2018-06" db="EMBL/GenBank/DDBJ databases">
        <title>Comparative genomics of Brasilonema spp. strains.</title>
        <authorList>
            <person name="Alvarenga D.O."/>
            <person name="Fiore M.F."/>
            <person name="Varani A.M."/>
        </authorList>
    </citation>
    <scope>NUCLEOTIDE SEQUENCE [LARGE SCALE GENOMIC DNA]</scope>
    <source>
        <strain evidence="7 8">CENA114</strain>
    </source>
</reference>
<dbReference type="InterPro" id="IPR036388">
    <property type="entry name" value="WH-like_DNA-bd_sf"/>
</dbReference>
<comment type="similarity">
    <text evidence="1">Belongs to the LysR transcriptional regulatory family.</text>
</comment>
<evidence type="ECO:0000256" key="4">
    <source>
        <dbReference type="ARBA" id="ARBA00023163"/>
    </source>
</evidence>